<gene>
    <name evidence="1" type="ORF">F2Q69_00040876</name>
</gene>
<reference evidence="1" key="1">
    <citation type="submission" date="2019-12" db="EMBL/GenBank/DDBJ databases">
        <title>Genome sequencing and annotation of Brassica cretica.</title>
        <authorList>
            <person name="Studholme D.J."/>
            <person name="Sarris P."/>
        </authorList>
    </citation>
    <scope>NUCLEOTIDE SEQUENCE</scope>
    <source>
        <strain evidence="1">PFS-109/04</strain>
        <tissue evidence="1">Leaf</tissue>
    </source>
</reference>
<accession>A0A8S9NQK5</accession>
<sequence>MAATKISNGWRSLGDKQLYGYSALPVNAFPALAKIVWESSSEGQIRLWRTSQKTLGRLSEDFQEVF</sequence>
<organism evidence="1 2">
    <name type="scientific">Brassica cretica</name>
    <name type="common">Mustard</name>
    <dbReference type="NCBI Taxonomy" id="69181"/>
    <lineage>
        <taxon>Eukaryota</taxon>
        <taxon>Viridiplantae</taxon>
        <taxon>Streptophyta</taxon>
        <taxon>Embryophyta</taxon>
        <taxon>Tracheophyta</taxon>
        <taxon>Spermatophyta</taxon>
        <taxon>Magnoliopsida</taxon>
        <taxon>eudicotyledons</taxon>
        <taxon>Gunneridae</taxon>
        <taxon>Pentapetalae</taxon>
        <taxon>rosids</taxon>
        <taxon>malvids</taxon>
        <taxon>Brassicales</taxon>
        <taxon>Brassicaceae</taxon>
        <taxon>Brassiceae</taxon>
        <taxon>Brassica</taxon>
    </lineage>
</organism>
<proteinExistence type="predicted"/>
<evidence type="ECO:0000313" key="1">
    <source>
        <dbReference type="EMBL" id="KAF3504886.1"/>
    </source>
</evidence>
<dbReference type="EMBL" id="QGKX02001621">
    <property type="protein sequence ID" value="KAF3504886.1"/>
    <property type="molecule type" value="Genomic_DNA"/>
</dbReference>
<dbReference type="Proteomes" id="UP000712600">
    <property type="component" value="Unassembled WGS sequence"/>
</dbReference>
<comment type="caution">
    <text evidence="1">The sequence shown here is derived from an EMBL/GenBank/DDBJ whole genome shotgun (WGS) entry which is preliminary data.</text>
</comment>
<protein>
    <submittedName>
        <fullName evidence="1">Uncharacterized protein</fullName>
    </submittedName>
</protein>
<dbReference type="AlphaFoldDB" id="A0A8S9NQK5"/>
<name>A0A8S9NQK5_BRACR</name>
<evidence type="ECO:0000313" key="2">
    <source>
        <dbReference type="Proteomes" id="UP000712600"/>
    </source>
</evidence>